<evidence type="ECO:0008006" key="4">
    <source>
        <dbReference type="Google" id="ProtNLM"/>
    </source>
</evidence>
<evidence type="ECO:0000313" key="3">
    <source>
        <dbReference type="Proteomes" id="UP001303046"/>
    </source>
</evidence>
<comment type="caution">
    <text evidence="2">The sequence shown here is derived from an EMBL/GenBank/DDBJ whole genome shotgun (WGS) entry which is preliminary data.</text>
</comment>
<dbReference type="EMBL" id="JAVFWL010000001">
    <property type="protein sequence ID" value="KAK6728110.1"/>
    <property type="molecule type" value="Genomic_DNA"/>
</dbReference>
<dbReference type="Proteomes" id="UP001303046">
    <property type="component" value="Unassembled WGS sequence"/>
</dbReference>
<protein>
    <recommendedName>
        <fullName evidence="4">Palmitoyltransferase</fullName>
    </recommendedName>
</protein>
<organism evidence="2 3">
    <name type="scientific">Necator americanus</name>
    <name type="common">Human hookworm</name>
    <dbReference type="NCBI Taxonomy" id="51031"/>
    <lineage>
        <taxon>Eukaryota</taxon>
        <taxon>Metazoa</taxon>
        <taxon>Ecdysozoa</taxon>
        <taxon>Nematoda</taxon>
        <taxon>Chromadorea</taxon>
        <taxon>Rhabditida</taxon>
        <taxon>Rhabditina</taxon>
        <taxon>Rhabditomorpha</taxon>
        <taxon>Strongyloidea</taxon>
        <taxon>Ancylostomatidae</taxon>
        <taxon>Bunostominae</taxon>
        <taxon>Necator</taxon>
    </lineage>
</organism>
<proteinExistence type="predicted"/>
<keyword evidence="1" id="KW-0812">Transmembrane</keyword>
<gene>
    <name evidence="2" type="primary">Necator_chrI.g1766</name>
    <name evidence="2" type="ORF">RB195_005640</name>
</gene>
<keyword evidence="1" id="KW-0472">Membrane</keyword>
<keyword evidence="1" id="KW-1133">Transmembrane helix</keyword>
<keyword evidence="3" id="KW-1185">Reference proteome</keyword>
<evidence type="ECO:0000313" key="2">
    <source>
        <dbReference type="EMBL" id="KAK6728110.1"/>
    </source>
</evidence>
<reference evidence="2 3" key="1">
    <citation type="submission" date="2023-08" db="EMBL/GenBank/DDBJ databases">
        <title>A Necator americanus chromosomal reference genome.</title>
        <authorList>
            <person name="Ilik V."/>
            <person name="Petrzelkova K.J."/>
            <person name="Pardy F."/>
            <person name="Fuh T."/>
            <person name="Niatou-Singa F.S."/>
            <person name="Gouil Q."/>
            <person name="Baker L."/>
            <person name="Ritchie M.E."/>
            <person name="Jex A.R."/>
            <person name="Gazzola D."/>
            <person name="Li H."/>
            <person name="Toshio Fujiwara R."/>
            <person name="Zhan B."/>
            <person name="Aroian R.V."/>
            <person name="Pafco B."/>
            <person name="Schwarz E.M."/>
        </authorList>
    </citation>
    <scope>NUCLEOTIDE SEQUENCE [LARGE SCALE GENOMIC DNA]</scope>
    <source>
        <strain evidence="2 3">Aroian</strain>
        <tissue evidence="2">Whole animal</tissue>
    </source>
</reference>
<feature type="transmembrane region" description="Helical" evidence="1">
    <location>
        <begin position="12"/>
        <end position="35"/>
    </location>
</feature>
<sequence>MLCHRPSGLQLLSYFLTVLLFPVACVSSISVAFPICTVCLIASYVFVYAQNIFLTFYDVSPDELIIRRKQGIKPVAFDPRRHTHVIERGFCNICQIHVMFVVLLTSIVFLSGGATILGFIQMFLWISDTDHMQEINGQMFPFDVPLWLWLLASFVSFAAHLAIAAVTAHLLQFHIKLWKKGMTTYRFITDQRQRKTTVSRETISAQNEEAIHHELKEEHAVGKFGDTLTPRIADVQQRLPSHMQTDANMEKSSTGFIRLLGFALDWELQIPPKAVLLHGITTCSQIELDRAAYRRRAVADCRYLPDRRSGAAAASIAETFHLHPRKVHEYPSAFYSL</sequence>
<feature type="transmembrane region" description="Helical" evidence="1">
    <location>
        <begin position="146"/>
        <end position="171"/>
    </location>
</feature>
<accession>A0ABR1BQE5</accession>
<feature type="transmembrane region" description="Helical" evidence="1">
    <location>
        <begin position="98"/>
        <end position="126"/>
    </location>
</feature>
<name>A0ABR1BQE5_NECAM</name>
<evidence type="ECO:0000256" key="1">
    <source>
        <dbReference type="SAM" id="Phobius"/>
    </source>
</evidence>